<proteinExistence type="predicted"/>
<dbReference type="PANTHER" id="PTHR43625:SF81">
    <property type="entry name" value="OS01G0618100 PROTEIN"/>
    <property type="match status" value="1"/>
</dbReference>
<dbReference type="Proteomes" id="UP000886520">
    <property type="component" value="Chromosome 24"/>
</dbReference>
<dbReference type="InterPro" id="IPR036812">
    <property type="entry name" value="NAD(P)_OxRdtase_dom_sf"/>
</dbReference>
<evidence type="ECO:0000256" key="1">
    <source>
        <dbReference type="ARBA" id="ARBA00023002"/>
    </source>
</evidence>
<dbReference type="GO" id="GO:0016491">
    <property type="term" value="F:oxidoreductase activity"/>
    <property type="evidence" value="ECO:0007669"/>
    <property type="project" value="UniProtKB-KW"/>
</dbReference>
<dbReference type="Pfam" id="PF00248">
    <property type="entry name" value="Aldo_ket_red"/>
    <property type="match status" value="2"/>
</dbReference>
<dbReference type="GO" id="GO:0005737">
    <property type="term" value="C:cytoplasm"/>
    <property type="evidence" value="ECO:0007669"/>
    <property type="project" value="TreeGrafter"/>
</dbReference>
<reference evidence="3" key="1">
    <citation type="submission" date="2021-01" db="EMBL/GenBank/DDBJ databases">
        <title>Adiantum capillus-veneris genome.</title>
        <authorList>
            <person name="Fang Y."/>
            <person name="Liao Q."/>
        </authorList>
    </citation>
    <scope>NUCLEOTIDE SEQUENCE</scope>
    <source>
        <strain evidence="3">H3</strain>
        <tissue evidence="3">Leaf</tissue>
    </source>
</reference>
<dbReference type="InterPro" id="IPR050791">
    <property type="entry name" value="Aldo-Keto_reductase"/>
</dbReference>
<dbReference type="PANTHER" id="PTHR43625">
    <property type="entry name" value="AFLATOXIN B1 ALDEHYDE REDUCTASE"/>
    <property type="match status" value="1"/>
</dbReference>
<gene>
    <name evidence="3" type="ORF">GOP47_0024895</name>
</gene>
<feature type="domain" description="NADP-dependent oxidoreductase" evidence="2">
    <location>
        <begin position="174"/>
        <end position="251"/>
    </location>
</feature>
<dbReference type="AlphaFoldDB" id="A0A9D4Z424"/>
<accession>A0A9D4Z424</accession>
<dbReference type="Gene3D" id="3.20.20.100">
    <property type="entry name" value="NADP-dependent oxidoreductase domain"/>
    <property type="match status" value="2"/>
</dbReference>
<comment type="caution">
    <text evidence="3">The sequence shown here is derived from an EMBL/GenBank/DDBJ whole genome shotgun (WGS) entry which is preliminary data.</text>
</comment>
<dbReference type="SUPFAM" id="SSF51430">
    <property type="entry name" value="NAD(P)-linked oxidoreductase"/>
    <property type="match status" value="1"/>
</dbReference>
<evidence type="ECO:0000313" key="3">
    <source>
        <dbReference type="EMBL" id="KAI5060475.1"/>
    </source>
</evidence>
<dbReference type="PRINTS" id="PR00069">
    <property type="entry name" value="ALDKETRDTASE"/>
</dbReference>
<keyword evidence="1" id="KW-0560">Oxidoreductase</keyword>
<dbReference type="EMBL" id="JABFUD020000024">
    <property type="protein sequence ID" value="KAI5060475.1"/>
    <property type="molecule type" value="Genomic_DNA"/>
</dbReference>
<organism evidence="3 4">
    <name type="scientific">Adiantum capillus-veneris</name>
    <name type="common">Maidenhair fern</name>
    <dbReference type="NCBI Taxonomy" id="13818"/>
    <lineage>
        <taxon>Eukaryota</taxon>
        <taxon>Viridiplantae</taxon>
        <taxon>Streptophyta</taxon>
        <taxon>Embryophyta</taxon>
        <taxon>Tracheophyta</taxon>
        <taxon>Polypodiopsida</taxon>
        <taxon>Polypodiidae</taxon>
        <taxon>Polypodiales</taxon>
        <taxon>Pteridineae</taxon>
        <taxon>Pteridaceae</taxon>
        <taxon>Vittarioideae</taxon>
        <taxon>Adiantum</taxon>
    </lineage>
</organism>
<evidence type="ECO:0000259" key="2">
    <source>
        <dbReference type="Pfam" id="PF00248"/>
    </source>
</evidence>
<protein>
    <recommendedName>
        <fullName evidence="2">NADP-dependent oxidoreductase domain-containing protein</fullName>
    </recommendedName>
</protein>
<evidence type="ECO:0000313" key="4">
    <source>
        <dbReference type="Proteomes" id="UP000886520"/>
    </source>
</evidence>
<name>A0A9D4Z424_ADICA</name>
<sequence length="281" mass="31078">MSLEQLCPLGSQGFKVSPLGGASFLDTSDVYGPFTNEVLVGKAIKYFPRESIQLATKFGNVMENGGVFSVKGSAEYVRQACEASLKRLDVEYIDLYYQHRVDQSVPIEETVGELEKLVEEGKVKYIGLSEASGMWKKILFQYAENLVLGGRGFFSGKAIFEALDSMDTRMVRMPRFQGENFEKNKVFYERIASLAKKHGCTPGQLALAWVLHQGDDVVPIPGTTKTKNFDENMAALKVKLSKEDLEEISAAVPAGEVSGERYGGGVEHFTYKYADTPPLKV</sequence>
<dbReference type="InterPro" id="IPR020471">
    <property type="entry name" value="AKR"/>
</dbReference>
<feature type="domain" description="NADP-dependent oxidoreductase" evidence="2">
    <location>
        <begin position="21"/>
        <end position="132"/>
    </location>
</feature>
<dbReference type="InterPro" id="IPR023210">
    <property type="entry name" value="NADP_OxRdtase_dom"/>
</dbReference>
<dbReference type="OrthoDB" id="37537at2759"/>
<keyword evidence="4" id="KW-1185">Reference proteome</keyword>